<dbReference type="Proteomes" id="UP000054985">
    <property type="component" value="Unassembled WGS sequence"/>
</dbReference>
<reference evidence="7 9" key="2">
    <citation type="submission" date="2018-06" db="EMBL/GenBank/DDBJ databases">
        <authorList>
            <consortium name="Pathogen Informatics"/>
            <person name="Doyle S."/>
        </authorList>
    </citation>
    <scope>NUCLEOTIDE SEQUENCE [LARGE SCALE GENOMIC DNA]</scope>
    <source>
        <strain evidence="7 9">NCTC12239</strain>
    </source>
</reference>
<dbReference type="RefSeq" id="WP_238400289.1">
    <property type="nucleotide sequence ID" value="NZ_CAAAJG010000015.1"/>
</dbReference>
<dbReference type="PROSITE" id="PS51635">
    <property type="entry name" value="PNPLA"/>
    <property type="match status" value="1"/>
</dbReference>
<evidence type="ECO:0000259" key="5">
    <source>
        <dbReference type="PROSITE" id="PS51635"/>
    </source>
</evidence>
<dbReference type="InterPro" id="IPR016035">
    <property type="entry name" value="Acyl_Trfase/lysoPLipase"/>
</dbReference>
<reference evidence="6 8" key="1">
    <citation type="submission" date="2015-11" db="EMBL/GenBank/DDBJ databases">
        <title>Genomic analysis of 38 Legionella species identifies large and diverse effector repertoires.</title>
        <authorList>
            <person name="Burstein D."/>
            <person name="Amaro F."/>
            <person name="Zusman T."/>
            <person name="Lifshitz Z."/>
            <person name="Cohen O."/>
            <person name="Gilbert J.A."/>
            <person name="Pupko T."/>
            <person name="Shuman H.A."/>
            <person name="Segal G."/>
        </authorList>
    </citation>
    <scope>NUCLEOTIDE SEQUENCE [LARGE SCALE GENOMIC DNA]</scope>
    <source>
        <strain evidence="6 8">ATCC 43877</strain>
    </source>
</reference>
<dbReference type="PANTHER" id="PTHR14226">
    <property type="entry name" value="NEUROPATHY TARGET ESTERASE/SWISS CHEESE D.MELANOGASTER"/>
    <property type="match status" value="1"/>
</dbReference>
<evidence type="ECO:0000313" key="9">
    <source>
        <dbReference type="Proteomes" id="UP000254040"/>
    </source>
</evidence>
<name>A0A378LKP5_9GAMM</name>
<comment type="caution">
    <text evidence="4">Lacks conserved residue(s) required for the propagation of feature annotation.</text>
</comment>
<evidence type="ECO:0000256" key="2">
    <source>
        <dbReference type="ARBA" id="ARBA00022963"/>
    </source>
</evidence>
<dbReference type="EMBL" id="LNYN01000001">
    <property type="protein sequence ID" value="KTD39658.1"/>
    <property type="molecule type" value="Genomic_DNA"/>
</dbReference>
<evidence type="ECO:0000256" key="4">
    <source>
        <dbReference type="PROSITE-ProRule" id="PRU01161"/>
    </source>
</evidence>
<feature type="domain" description="PNPLA" evidence="5">
    <location>
        <begin position="28"/>
        <end position="145"/>
    </location>
</feature>
<dbReference type="GO" id="GO:0016787">
    <property type="term" value="F:hydrolase activity"/>
    <property type="evidence" value="ECO:0007669"/>
    <property type="project" value="UniProtKB-KW"/>
</dbReference>
<proteinExistence type="predicted"/>
<dbReference type="Proteomes" id="UP000254040">
    <property type="component" value="Unassembled WGS sequence"/>
</dbReference>
<evidence type="ECO:0000313" key="8">
    <source>
        <dbReference type="Proteomes" id="UP000054985"/>
    </source>
</evidence>
<keyword evidence="3" id="KW-0443">Lipid metabolism</keyword>
<dbReference type="STRING" id="39962.Lmor_0024"/>
<feature type="short sequence motif" description="GXGXXG" evidence="4">
    <location>
        <begin position="32"/>
        <end position="37"/>
    </location>
</feature>
<dbReference type="AlphaFoldDB" id="A0A378LKP5"/>
<sequence length="145" mass="15777">MKSNGHRASRLNKLSNTIKRPPFECIALVLQGGGALGSYQAGVYEALAEVDLLPDWVAGISIGAINAAIIAGNPINNRVAQLKLFWEHLCANPLLDWSSVFAKITSTNILGRNLINQTSAWSSLMNGVPNLSLFINKQDFPFKAW</sequence>
<dbReference type="EMBL" id="UGOG01000002">
    <property type="protein sequence ID" value="STY27565.1"/>
    <property type="molecule type" value="Genomic_DNA"/>
</dbReference>
<keyword evidence="2" id="KW-0442">Lipid degradation</keyword>
<gene>
    <name evidence="6" type="ORF">Lmor_0024</name>
    <name evidence="7" type="ORF">NCTC12239_03243</name>
</gene>
<accession>A0A378LKP5</accession>
<dbReference type="PANTHER" id="PTHR14226:SF57">
    <property type="entry name" value="BLR7027 PROTEIN"/>
    <property type="match status" value="1"/>
</dbReference>
<keyword evidence="8" id="KW-1185">Reference proteome</keyword>
<dbReference type="Gene3D" id="3.40.1090.10">
    <property type="entry name" value="Cytosolic phospholipase A2 catalytic domain"/>
    <property type="match status" value="1"/>
</dbReference>
<dbReference type="Pfam" id="PF01734">
    <property type="entry name" value="Patatin"/>
    <property type="match status" value="1"/>
</dbReference>
<dbReference type="SUPFAM" id="SSF52151">
    <property type="entry name" value="FabD/lysophospholipase-like"/>
    <property type="match status" value="1"/>
</dbReference>
<evidence type="ECO:0000313" key="7">
    <source>
        <dbReference type="EMBL" id="STY27565.1"/>
    </source>
</evidence>
<dbReference type="InterPro" id="IPR050301">
    <property type="entry name" value="NTE"/>
</dbReference>
<keyword evidence="1" id="KW-0378">Hydrolase</keyword>
<evidence type="ECO:0000313" key="6">
    <source>
        <dbReference type="EMBL" id="KTD39658.1"/>
    </source>
</evidence>
<dbReference type="GO" id="GO:0016042">
    <property type="term" value="P:lipid catabolic process"/>
    <property type="evidence" value="ECO:0007669"/>
    <property type="project" value="UniProtKB-KW"/>
</dbReference>
<organism evidence="7 9">
    <name type="scientific">Legionella moravica</name>
    <dbReference type="NCBI Taxonomy" id="39962"/>
    <lineage>
        <taxon>Bacteria</taxon>
        <taxon>Pseudomonadati</taxon>
        <taxon>Pseudomonadota</taxon>
        <taxon>Gammaproteobacteria</taxon>
        <taxon>Legionellales</taxon>
        <taxon>Legionellaceae</taxon>
        <taxon>Legionella</taxon>
    </lineage>
</organism>
<feature type="short sequence motif" description="GXSXG" evidence="4">
    <location>
        <begin position="59"/>
        <end position="63"/>
    </location>
</feature>
<evidence type="ECO:0000256" key="1">
    <source>
        <dbReference type="ARBA" id="ARBA00022801"/>
    </source>
</evidence>
<evidence type="ECO:0000256" key="3">
    <source>
        <dbReference type="ARBA" id="ARBA00023098"/>
    </source>
</evidence>
<dbReference type="InterPro" id="IPR002641">
    <property type="entry name" value="PNPLA_dom"/>
</dbReference>
<protein>
    <submittedName>
        <fullName evidence="7">Patatin-like phospholipase</fullName>
    </submittedName>
</protein>